<sequence>MIDAPLLEPNMALFLDFDGTLAELAARPGDVSVGPDVISTLRRLQGELGGALAVVSGRPIDQLDEFLAPLQLPAAGLHGLEHRETLGSDIIKAGETDEIQTLKKRTLASGLLERGVFFEDKGPTLALHYRSHPELEGDLAKFVEEALQDLPLLHKVSGKMVIEAKPDASDKGVALRHFMEHPPFSGRRPVFVGDDVTDEDGIAAAQTLGGFGIKVGDSASCARYRLKDVTAVLAWLAGKSLIGI</sequence>
<comment type="function">
    <text evidence="4">Removes the phosphate from trehalose 6-phosphate to produce free trehalose.</text>
</comment>
<evidence type="ECO:0000313" key="6">
    <source>
        <dbReference type="Proteomes" id="UP000664779"/>
    </source>
</evidence>
<comment type="catalytic activity">
    <reaction evidence="4">
        <text>alpha,alpha-trehalose 6-phosphate + H2O = alpha,alpha-trehalose + phosphate</text>
        <dbReference type="Rhea" id="RHEA:23420"/>
        <dbReference type="ChEBI" id="CHEBI:15377"/>
        <dbReference type="ChEBI" id="CHEBI:16551"/>
        <dbReference type="ChEBI" id="CHEBI:43474"/>
        <dbReference type="ChEBI" id="CHEBI:58429"/>
        <dbReference type="EC" id="3.1.3.12"/>
    </reaction>
</comment>
<evidence type="ECO:0000256" key="2">
    <source>
        <dbReference type="ARBA" id="ARBA00008770"/>
    </source>
</evidence>
<dbReference type="Gene3D" id="3.30.70.1020">
    <property type="entry name" value="Trehalose-6-phosphate phosphatase related protein, domain 2"/>
    <property type="match status" value="1"/>
</dbReference>
<comment type="pathway">
    <text evidence="1 4">Glycan biosynthesis; trehalose biosynthesis.</text>
</comment>
<protein>
    <recommendedName>
        <fullName evidence="4">Trehalose 6-phosphate phosphatase</fullName>
        <ecNumber evidence="4">3.1.3.12</ecNumber>
    </recommendedName>
</protein>
<dbReference type="EMBL" id="JAFLNF010000006">
    <property type="protein sequence ID" value="MBO0346364.1"/>
    <property type="molecule type" value="Genomic_DNA"/>
</dbReference>
<dbReference type="InterPro" id="IPR023214">
    <property type="entry name" value="HAD_sf"/>
</dbReference>
<keyword evidence="4" id="KW-0460">Magnesium</keyword>
<evidence type="ECO:0000256" key="3">
    <source>
        <dbReference type="ARBA" id="ARBA00022801"/>
    </source>
</evidence>
<dbReference type="Proteomes" id="UP000664779">
    <property type="component" value="Unassembled WGS sequence"/>
</dbReference>
<dbReference type="GO" id="GO:0005992">
    <property type="term" value="P:trehalose biosynthetic process"/>
    <property type="evidence" value="ECO:0007669"/>
    <property type="project" value="InterPro"/>
</dbReference>
<dbReference type="RefSeq" id="WP_206942009.1">
    <property type="nucleotide sequence ID" value="NZ_JAFLNF010000006.1"/>
</dbReference>
<organism evidence="5 6">
    <name type="scientific">Roseibium limicola</name>
    <dbReference type="NCBI Taxonomy" id="2816037"/>
    <lineage>
        <taxon>Bacteria</taxon>
        <taxon>Pseudomonadati</taxon>
        <taxon>Pseudomonadota</taxon>
        <taxon>Alphaproteobacteria</taxon>
        <taxon>Hyphomicrobiales</taxon>
        <taxon>Stappiaceae</taxon>
        <taxon>Roseibium</taxon>
    </lineage>
</organism>
<evidence type="ECO:0000256" key="4">
    <source>
        <dbReference type="RuleBase" id="RU361117"/>
    </source>
</evidence>
<dbReference type="SUPFAM" id="SSF56784">
    <property type="entry name" value="HAD-like"/>
    <property type="match status" value="1"/>
</dbReference>
<keyword evidence="4" id="KW-0479">Metal-binding</keyword>
<dbReference type="InterPro" id="IPR036412">
    <property type="entry name" value="HAD-like_sf"/>
</dbReference>
<dbReference type="GO" id="GO:0004805">
    <property type="term" value="F:trehalose-phosphatase activity"/>
    <property type="evidence" value="ECO:0007669"/>
    <property type="project" value="UniProtKB-EC"/>
</dbReference>
<dbReference type="GO" id="GO:0046872">
    <property type="term" value="F:metal ion binding"/>
    <property type="evidence" value="ECO:0007669"/>
    <property type="project" value="UniProtKB-KW"/>
</dbReference>
<keyword evidence="3 4" id="KW-0378">Hydrolase</keyword>
<comment type="cofactor">
    <cofactor evidence="4">
        <name>Mg(2+)</name>
        <dbReference type="ChEBI" id="CHEBI:18420"/>
    </cofactor>
</comment>
<dbReference type="InterPro" id="IPR006379">
    <property type="entry name" value="HAD-SF_hydro_IIB"/>
</dbReference>
<keyword evidence="6" id="KW-1185">Reference proteome</keyword>
<evidence type="ECO:0000313" key="5">
    <source>
        <dbReference type="EMBL" id="MBO0346364.1"/>
    </source>
</evidence>
<dbReference type="InterPro" id="IPR044651">
    <property type="entry name" value="OTSB-like"/>
</dbReference>
<dbReference type="AlphaFoldDB" id="A0A939EPL8"/>
<gene>
    <name evidence="5" type="primary">otsB</name>
    <name evidence="5" type="ORF">J0X15_14110</name>
</gene>
<dbReference type="EC" id="3.1.3.12" evidence="4"/>
<dbReference type="CDD" id="cd01627">
    <property type="entry name" value="HAD_TPP"/>
    <property type="match status" value="1"/>
</dbReference>
<dbReference type="PANTHER" id="PTHR43768:SF3">
    <property type="entry name" value="TREHALOSE 6-PHOSPHATE PHOSPHATASE"/>
    <property type="match status" value="1"/>
</dbReference>
<dbReference type="Gene3D" id="3.40.50.1000">
    <property type="entry name" value="HAD superfamily/HAD-like"/>
    <property type="match status" value="1"/>
</dbReference>
<comment type="similarity">
    <text evidence="2 4">Belongs to the trehalose phosphatase family.</text>
</comment>
<evidence type="ECO:0000256" key="1">
    <source>
        <dbReference type="ARBA" id="ARBA00005199"/>
    </source>
</evidence>
<dbReference type="Pfam" id="PF02358">
    <property type="entry name" value="Trehalose_PPase"/>
    <property type="match status" value="1"/>
</dbReference>
<name>A0A939EPL8_9HYPH</name>
<reference evidence="5" key="1">
    <citation type="submission" date="2021-03" db="EMBL/GenBank/DDBJ databases">
        <title>Roseibium sp. CAU 1637 isolated from Incheon.</title>
        <authorList>
            <person name="Kim W."/>
        </authorList>
    </citation>
    <scope>NUCLEOTIDE SEQUENCE</scope>
    <source>
        <strain evidence="5">CAU 1637</strain>
    </source>
</reference>
<proteinExistence type="inferred from homology"/>
<dbReference type="InterPro" id="IPR003337">
    <property type="entry name" value="Trehalose_PPase"/>
</dbReference>
<dbReference type="PANTHER" id="PTHR43768">
    <property type="entry name" value="TREHALOSE 6-PHOSPHATE PHOSPHATASE"/>
    <property type="match status" value="1"/>
</dbReference>
<dbReference type="NCBIfam" id="TIGR01484">
    <property type="entry name" value="HAD-SF-IIB"/>
    <property type="match status" value="1"/>
</dbReference>
<accession>A0A939EPL8</accession>
<dbReference type="NCBIfam" id="TIGR00685">
    <property type="entry name" value="T6PP"/>
    <property type="match status" value="1"/>
</dbReference>
<comment type="caution">
    <text evidence="5">The sequence shown here is derived from an EMBL/GenBank/DDBJ whole genome shotgun (WGS) entry which is preliminary data.</text>
</comment>